<protein>
    <recommendedName>
        <fullName evidence="4">Type I restriction modification DNA specificity domain-containing protein</fullName>
    </recommendedName>
</protein>
<sequence length="342" mass="39032">MSVRAPVGDINITKQELCLGRGICSLSSRDPDNLFLYYLLKFNASNLINNETGSVFGSVNKDIIGSMQISLPDSQTRMKIGNILNTIDCCIELNSRINDYLANIIEEIYNNWFEKHDEDLSNSTNGWHQGSIYELLSIRYGAPFKSSLFNEEKRGLPLIRIRDLVNCSPQFYTDEINSKATIVLPGDLLIGMDAEFRPHIWYGEKSLLNQRVCKVEMKFGLTPYLALLLLRSELNFIESYKTGTTVSHIGKADFDTMEITVPPIEEMKKFSDVIRPIVELMIINRQENSTLRSGRASQDICRRTPTYFYISRLPFRNHTETEGRWEGFLTNCQMTTAGGWSC</sequence>
<dbReference type="GO" id="GO:0003677">
    <property type="term" value="F:DNA binding"/>
    <property type="evidence" value="ECO:0007669"/>
    <property type="project" value="UniProtKB-KW"/>
</dbReference>
<dbReference type="InterPro" id="IPR044946">
    <property type="entry name" value="Restrct_endonuc_typeI_TRD_sf"/>
</dbReference>
<evidence type="ECO:0000259" key="4">
    <source>
        <dbReference type="Pfam" id="PF01420"/>
    </source>
</evidence>
<feature type="domain" description="Type I restriction modification DNA specificity" evidence="4">
    <location>
        <begin position="2"/>
        <end position="99"/>
    </location>
</feature>
<reference evidence="5" key="1">
    <citation type="submission" date="2019-08" db="EMBL/GenBank/DDBJ databases">
        <authorList>
            <person name="Kucharzyk K."/>
            <person name="Murdoch R.W."/>
            <person name="Higgins S."/>
            <person name="Loffler F."/>
        </authorList>
    </citation>
    <scope>NUCLEOTIDE SEQUENCE</scope>
</reference>
<dbReference type="Pfam" id="PF01420">
    <property type="entry name" value="Methylase_S"/>
    <property type="match status" value="2"/>
</dbReference>
<dbReference type="AlphaFoldDB" id="A0A644ZWM0"/>
<dbReference type="InterPro" id="IPR000055">
    <property type="entry name" value="Restrct_endonuc_typeI_TRD"/>
</dbReference>
<dbReference type="PANTHER" id="PTHR30408:SF13">
    <property type="entry name" value="TYPE I RESTRICTION ENZYME HINDI SPECIFICITY SUBUNIT"/>
    <property type="match status" value="1"/>
</dbReference>
<comment type="caution">
    <text evidence="5">The sequence shown here is derived from an EMBL/GenBank/DDBJ whole genome shotgun (WGS) entry which is preliminary data.</text>
</comment>
<feature type="domain" description="Type I restriction modification DNA specificity" evidence="4">
    <location>
        <begin position="126"/>
        <end position="291"/>
    </location>
</feature>
<dbReference type="EMBL" id="VSSQ01009953">
    <property type="protein sequence ID" value="MPM43043.1"/>
    <property type="molecule type" value="Genomic_DNA"/>
</dbReference>
<comment type="similarity">
    <text evidence="1">Belongs to the type-I restriction system S methylase family.</text>
</comment>
<keyword evidence="3" id="KW-0238">DNA-binding</keyword>
<dbReference type="CDD" id="cd17257">
    <property type="entry name" value="RMtype1_S_EcoBI-TRD1-CR1_like"/>
    <property type="match status" value="1"/>
</dbReference>
<organism evidence="5">
    <name type="scientific">bioreactor metagenome</name>
    <dbReference type="NCBI Taxonomy" id="1076179"/>
    <lineage>
        <taxon>unclassified sequences</taxon>
        <taxon>metagenomes</taxon>
        <taxon>ecological metagenomes</taxon>
    </lineage>
</organism>
<gene>
    <name evidence="5" type="ORF">SDC9_89716</name>
</gene>
<accession>A0A644ZWM0</accession>
<keyword evidence="2" id="KW-0680">Restriction system</keyword>
<proteinExistence type="inferred from homology"/>
<dbReference type="SUPFAM" id="SSF116734">
    <property type="entry name" value="DNA methylase specificity domain"/>
    <property type="match status" value="2"/>
</dbReference>
<evidence type="ECO:0000313" key="5">
    <source>
        <dbReference type="EMBL" id="MPM43043.1"/>
    </source>
</evidence>
<dbReference type="InterPro" id="IPR052021">
    <property type="entry name" value="Type-I_RS_S_subunit"/>
</dbReference>
<evidence type="ECO:0000256" key="2">
    <source>
        <dbReference type="ARBA" id="ARBA00022747"/>
    </source>
</evidence>
<name>A0A644ZWM0_9ZZZZ</name>
<evidence type="ECO:0000256" key="1">
    <source>
        <dbReference type="ARBA" id="ARBA00010923"/>
    </source>
</evidence>
<dbReference type="GO" id="GO:0009307">
    <property type="term" value="P:DNA restriction-modification system"/>
    <property type="evidence" value="ECO:0007669"/>
    <property type="project" value="UniProtKB-KW"/>
</dbReference>
<dbReference type="Gene3D" id="3.90.220.20">
    <property type="entry name" value="DNA methylase specificity domains"/>
    <property type="match status" value="2"/>
</dbReference>
<dbReference type="PANTHER" id="PTHR30408">
    <property type="entry name" value="TYPE-1 RESTRICTION ENZYME ECOKI SPECIFICITY PROTEIN"/>
    <property type="match status" value="1"/>
</dbReference>
<evidence type="ECO:0000256" key="3">
    <source>
        <dbReference type="ARBA" id="ARBA00023125"/>
    </source>
</evidence>